<gene>
    <name evidence="1" type="ORF">DW839_30675</name>
</gene>
<evidence type="ECO:0000313" key="2">
    <source>
        <dbReference type="Proteomes" id="UP000283975"/>
    </source>
</evidence>
<organism evidence="1 2">
    <name type="scientific">Enterocloster bolteae</name>
    <dbReference type="NCBI Taxonomy" id="208479"/>
    <lineage>
        <taxon>Bacteria</taxon>
        <taxon>Bacillati</taxon>
        <taxon>Bacillota</taxon>
        <taxon>Clostridia</taxon>
        <taxon>Lachnospirales</taxon>
        <taxon>Lachnospiraceae</taxon>
        <taxon>Enterocloster</taxon>
    </lineage>
</organism>
<sequence length="134" mass="14490">MAECILYNGGMFNNDYLTAKPEDVRYGETFIGAGTENAQEGTMPTYYNVEHDFPINGKFYIPEGYFVSITLKQDIPTLGAQYVDPSINGTTAGVKGTYMTGNTFIGGISGISSAVIKKGVKIGPYIGTFEGWVD</sequence>
<dbReference type="AlphaFoldDB" id="A0A414AG97"/>
<comment type="caution">
    <text evidence="1">The sequence shown here is derived from an EMBL/GenBank/DDBJ whole genome shotgun (WGS) entry which is preliminary data.</text>
</comment>
<dbReference type="Proteomes" id="UP000283975">
    <property type="component" value="Unassembled WGS sequence"/>
</dbReference>
<protein>
    <submittedName>
        <fullName evidence="1">Uncharacterized protein</fullName>
    </submittedName>
</protein>
<reference evidence="1 2" key="1">
    <citation type="submission" date="2018-08" db="EMBL/GenBank/DDBJ databases">
        <title>A genome reference for cultivated species of the human gut microbiota.</title>
        <authorList>
            <person name="Zou Y."/>
            <person name="Xue W."/>
            <person name="Luo G."/>
        </authorList>
    </citation>
    <scope>NUCLEOTIDE SEQUENCE [LARGE SCALE GENOMIC DNA]</scope>
    <source>
        <strain evidence="1 2">AM35-14</strain>
    </source>
</reference>
<accession>A0A414AG97</accession>
<proteinExistence type="predicted"/>
<dbReference type="EMBL" id="QSHZ01000059">
    <property type="protein sequence ID" value="RHC46890.1"/>
    <property type="molecule type" value="Genomic_DNA"/>
</dbReference>
<dbReference type="RefSeq" id="WP_119205965.1">
    <property type="nucleotide sequence ID" value="NZ_CAUHGS010000011.1"/>
</dbReference>
<evidence type="ECO:0000313" key="1">
    <source>
        <dbReference type="EMBL" id="RHC46890.1"/>
    </source>
</evidence>
<name>A0A414AG97_9FIRM</name>